<feature type="transmembrane region" description="Helical" evidence="3">
    <location>
        <begin position="84"/>
        <end position="107"/>
    </location>
</feature>
<name>A0AAE9E978_CAEBR</name>
<keyword evidence="3" id="KW-0472">Membrane</keyword>
<dbReference type="PANTHER" id="PTHR12993">
    <property type="entry name" value="N-ACETYLGLUCOSAMINYL-PHOSPHATIDYLINOSITOL DE-N-ACETYLASE-RELATED"/>
    <property type="match status" value="1"/>
</dbReference>
<evidence type="ECO:0000313" key="4">
    <source>
        <dbReference type="EMBL" id="UMM15045.1"/>
    </source>
</evidence>
<dbReference type="EC" id="3.5.1.89" evidence="2"/>
<dbReference type="SUPFAM" id="SSF102588">
    <property type="entry name" value="LmbE-like"/>
    <property type="match status" value="1"/>
</dbReference>
<dbReference type="EMBL" id="CP092620">
    <property type="protein sequence ID" value="UMM15045.1"/>
    <property type="molecule type" value="Genomic_DNA"/>
</dbReference>
<dbReference type="GO" id="GO:0000225">
    <property type="term" value="F:N-acetylglucosaminylphosphatidylinositol deacetylase activity"/>
    <property type="evidence" value="ECO:0007669"/>
    <property type="project" value="UniProtKB-EC"/>
</dbReference>
<accession>A0AAE9E978</accession>
<dbReference type="AlphaFoldDB" id="A0AAE9E978"/>
<reference evidence="4 5" key="1">
    <citation type="submission" date="2022-04" db="EMBL/GenBank/DDBJ databases">
        <title>Chromosome-level reference genomes for two strains of Caenorhabditis briggsae: an improved platform for comparative genomics.</title>
        <authorList>
            <person name="Stevens L."/>
            <person name="Andersen E."/>
        </authorList>
    </citation>
    <scope>NUCLEOTIDE SEQUENCE [LARGE SCALE GENOMIC DNA]</scope>
    <source>
        <strain evidence="4">VX34</strain>
        <tissue evidence="4">Whole-organism</tissue>
    </source>
</reference>
<gene>
    <name evidence="4" type="ORF">L5515_002628</name>
</gene>
<sequence>MGDVTTTTSTTISQPSTLSGHALVTLDKIDTSNTAGFVKTVIGGTSLATLLLGIRSAWKHSRQPEAADLAAAQLFSGAAFAGKALGVATVITVSGFTLLIVGVSALLQVNTPRQFGAAMKTAHLRSLLKVSKRRRVSLKRSRKTGGNCQKIEKNQVLQRLLNPSSSSLHQHNKMLPLLLLIFILFFVILLFFAVRSYPIPLLPQSRILLLIAHPDDETMFFSPTIRALTHAGHRVFILSVSNGNFDGLGEIRARELSRAASKLGISSSDVICLDYDEFRDGDTWNRNALCQIVMRHVEVLSADTVISFDSYGVSGHHNHSSCFDALQTAYSNGGVPRDVQIFVLDSIPLWRKYIGMWDALFSFGRSPFFYMARFRDVAACWRAMWAHRSQFVWFRALFIVFSRYVYMNSLRRISPLPLTPSAPRNSQKFKFH</sequence>
<keyword evidence="3" id="KW-0812">Transmembrane</keyword>
<comment type="similarity">
    <text evidence="1">Belongs to the PIGL family.</text>
</comment>
<evidence type="ECO:0000313" key="5">
    <source>
        <dbReference type="Proteomes" id="UP000829354"/>
    </source>
</evidence>
<dbReference type="InterPro" id="IPR003737">
    <property type="entry name" value="GlcNAc_PI_deacetylase-related"/>
</dbReference>
<dbReference type="PANTHER" id="PTHR12993:SF11">
    <property type="entry name" value="N-ACETYLGLUCOSAMINYL-PHOSPHATIDYLINOSITOL DE-N-ACETYLASE"/>
    <property type="match status" value="1"/>
</dbReference>
<feature type="transmembrane region" description="Helical" evidence="3">
    <location>
        <begin position="174"/>
        <end position="194"/>
    </location>
</feature>
<evidence type="ECO:0000256" key="3">
    <source>
        <dbReference type="SAM" id="Phobius"/>
    </source>
</evidence>
<proteinExistence type="inferred from homology"/>
<keyword evidence="5" id="KW-1185">Reference proteome</keyword>
<dbReference type="Gene3D" id="3.40.50.10320">
    <property type="entry name" value="LmbE-like"/>
    <property type="match status" value="1"/>
</dbReference>
<dbReference type="Proteomes" id="UP000829354">
    <property type="component" value="Chromosome I"/>
</dbReference>
<protein>
    <recommendedName>
        <fullName evidence="2">N-acetylglucosaminylphosphatidylinositol deacetylase</fullName>
        <ecNumber evidence="2">3.5.1.89</ecNumber>
    </recommendedName>
</protein>
<keyword evidence="3" id="KW-1133">Transmembrane helix</keyword>
<feature type="transmembrane region" description="Helical" evidence="3">
    <location>
        <begin position="36"/>
        <end position="54"/>
    </location>
</feature>
<dbReference type="InterPro" id="IPR024078">
    <property type="entry name" value="LmbE-like_dom_sf"/>
</dbReference>
<evidence type="ECO:0000256" key="2">
    <source>
        <dbReference type="ARBA" id="ARBA00012176"/>
    </source>
</evidence>
<organism evidence="4 5">
    <name type="scientific">Caenorhabditis briggsae</name>
    <dbReference type="NCBI Taxonomy" id="6238"/>
    <lineage>
        <taxon>Eukaryota</taxon>
        <taxon>Metazoa</taxon>
        <taxon>Ecdysozoa</taxon>
        <taxon>Nematoda</taxon>
        <taxon>Chromadorea</taxon>
        <taxon>Rhabditida</taxon>
        <taxon>Rhabditina</taxon>
        <taxon>Rhabditomorpha</taxon>
        <taxon>Rhabditoidea</taxon>
        <taxon>Rhabditidae</taxon>
        <taxon>Peloderinae</taxon>
        <taxon>Caenorhabditis</taxon>
    </lineage>
</organism>
<evidence type="ECO:0000256" key="1">
    <source>
        <dbReference type="ARBA" id="ARBA00006066"/>
    </source>
</evidence>
<dbReference type="Pfam" id="PF02585">
    <property type="entry name" value="PIG-L"/>
    <property type="match status" value="1"/>
</dbReference>